<evidence type="ECO:0000256" key="2">
    <source>
        <dbReference type="ARBA" id="ARBA00013025"/>
    </source>
</evidence>
<feature type="domain" description="Mur ligase central" evidence="12">
    <location>
        <begin position="137"/>
        <end position="271"/>
    </location>
</feature>
<evidence type="ECO:0000256" key="10">
    <source>
        <dbReference type="PIRNR" id="PIRNR001563"/>
    </source>
</evidence>
<dbReference type="InterPro" id="IPR018109">
    <property type="entry name" value="Folylpolyglutamate_synth_CS"/>
</dbReference>
<evidence type="ECO:0000256" key="8">
    <source>
        <dbReference type="ARBA" id="ARBA00030592"/>
    </source>
</evidence>
<evidence type="ECO:0000259" key="11">
    <source>
        <dbReference type="Pfam" id="PF02875"/>
    </source>
</evidence>
<dbReference type="SUPFAM" id="SSF53244">
    <property type="entry name" value="MurD-like peptide ligases, peptide-binding domain"/>
    <property type="match status" value="1"/>
</dbReference>
<name>A0ABP3G485_9BACI</name>
<feature type="domain" description="Mur ligase C-terminal" evidence="11">
    <location>
        <begin position="299"/>
        <end position="416"/>
    </location>
</feature>
<keyword evidence="7" id="KW-0460">Magnesium</keyword>
<dbReference type="PANTHER" id="PTHR11136">
    <property type="entry name" value="FOLYLPOLYGLUTAMATE SYNTHASE-RELATED"/>
    <property type="match status" value="1"/>
</dbReference>
<dbReference type="InterPro" id="IPR036565">
    <property type="entry name" value="Mur-like_cat_sf"/>
</dbReference>
<comment type="caution">
    <text evidence="13">The sequence shown here is derived from an EMBL/GenBank/DDBJ whole genome shotgun (WGS) entry which is preliminary data.</text>
</comment>
<dbReference type="EC" id="6.3.2.17" evidence="2"/>
<dbReference type="NCBIfam" id="TIGR01499">
    <property type="entry name" value="folC"/>
    <property type="match status" value="1"/>
</dbReference>
<sequence length="434" mass="48792">MNYNEALNWIHGRLRLGMKPGLKRMEWMMEKLDHPERRTKFVHIGGTNGKGSTVSFVRTILQSAGYEVGTFTSPYIEQFNERISVNGVPISDEEMVLLAKKIIPLAEELEKTELGGPTEFEVITAMCLYYFGYVHPVDIVVMEVGLGGRFDSTNVIHPLVSVITNIGMDHVNILGHTIPEIAFEKAGIIKVGTPVVIGEQKEVAIQTIEDVASSRKAKIYQIGREMKVLDHVSNVEGEQFTLVTPFKTYSHLQTTLKGTHQVGNAALAIMTIEYLKAYYAFLVDEEHVYEGVKNTYWPGRFEELMSEPTLIVDGAHNQEGIDSLADTIKKRFPKQKVNILFAGLGDKPLKPMLEKLEDIADSLYITTFDFPRAAGIQDLHSLIESSSATYVEEWKAWLTDLIHTGKNDDVLIITGSLYFISEVKQYFQTIKISK</sequence>
<evidence type="ECO:0000256" key="3">
    <source>
        <dbReference type="ARBA" id="ARBA00022598"/>
    </source>
</evidence>
<dbReference type="PIRSF" id="PIRSF001563">
    <property type="entry name" value="Folylpolyglu_synth"/>
    <property type="match status" value="1"/>
</dbReference>
<dbReference type="Gene3D" id="3.40.1190.10">
    <property type="entry name" value="Mur-like, catalytic domain"/>
    <property type="match status" value="1"/>
</dbReference>
<evidence type="ECO:0000256" key="6">
    <source>
        <dbReference type="ARBA" id="ARBA00022840"/>
    </source>
</evidence>
<dbReference type="Gene3D" id="3.90.190.20">
    <property type="entry name" value="Mur ligase, C-terminal domain"/>
    <property type="match status" value="1"/>
</dbReference>
<gene>
    <name evidence="13" type="primary">folC</name>
    <name evidence="13" type="ORF">GCM10008967_25770</name>
</gene>
<dbReference type="Pfam" id="PF02875">
    <property type="entry name" value="Mur_ligase_C"/>
    <property type="match status" value="1"/>
</dbReference>
<accession>A0ABP3G485</accession>
<dbReference type="PANTHER" id="PTHR11136:SF0">
    <property type="entry name" value="DIHYDROFOLATE SYNTHETASE-RELATED"/>
    <property type="match status" value="1"/>
</dbReference>
<dbReference type="InterPro" id="IPR001645">
    <property type="entry name" value="Folylpolyglutamate_synth"/>
</dbReference>
<proteinExistence type="inferred from homology"/>
<dbReference type="PROSITE" id="PS01011">
    <property type="entry name" value="FOLYLPOLYGLU_SYNT_1"/>
    <property type="match status" value="1"/>
</dbReference>
<evidence type="ECO:0000256" key="1">
    <source>
        <dbReference type="ARBA" id="ARBA00008276"/>
    </source>
</evidence>
<dbReference type="PROSITE" id="PS01012">
    <property type="entry name" value="FOLYLPOLYGLU_SYNT_2"/>
    <property type="match status" value="1"/>
</dbReference>
<keyword evidence="4" id="KW-0479">Metal-binding</keyword>
<evidence type="ECO:0000313" key="14">
    <source>
        <dbReference type="Proteomes" id="UP001500782"/>
    </source>
</evidence>
<keyword evidence="5 10" id="KW-0547">Nucleotide-binding</keyword>
<dbReference type="InterPro" id="IPR013221">
    <property type="entry name" value="Mur_ligase_cen"/>
</dbReference>
<evidence type="ECO:0000256" key="7">
    <source>
        <dbReference type="ARBA" id="ARBA00022842"/>
    </source>
</evidence>
<protein>
    <recommendedName>
        <fullName evidence="2">tetrahydrofolate synthase</fullName>
        <ecNumber evidence="2">6.3.2.17</ecNumber>
    </recommendedName>
    <alternativeName>
        <fullName evidence="8">Tetrahydrofolylpolyglutamate synthase</fullName>
    </alternativeName>
</protein>
<evidence type="ECO:0000256" key="5">
    <source>
        <dbReference type="ARBA" id="ARBA00022741"/>
    </source>
</evidence>
<dbReference type="RefSeq" id="WP_343799673.1">
    <property type="nucleotide sequence ID" value="NZ_BAAADJ010000023.1"/>
</dbReference>
<reference evidence="14" key="1">
    <citation type="journal article" date="2019" name="Int. J. Syst. Evol. Microbiol.">
        <title>The Global Catalogue of Microorganisms (GCM) 10K type strain sequencing project: providing services to taxonomists for standard genome sequencing and annotation.</title>
        <authorList>
            <consortium name="The Broad Institute Genomics Platform"/>
            <consortium name="The Broad Institute Genome Sequencing Center for Infectious Disease"/>
            <person name="Wu L."/>
            <person name="Ma J."/>
        </authorList>
    </citation>
    <scope>NUCLEOTIDE SEQUENCE [LARGE SCALE GENOMIC DNA]</scope>
    <source>
        <strain evidence="14">JCM 9731</strain>
    </source>
</reference>
<evidence type="ECO:0000256" key="9">
    <source>
        <dbReference type="ARBA" id="ARBA00047493"/>
    </source>
</evidence>
<dbReference type="Proteomes" id="UP001500782">
    <property type="component" value="Unassembled WGS sequence"/>
</dbReference>
<keyword evidence="3 10" id="KW-0436">Ligase</keyword>
<evidence type="ECO:0000259" key="12">
    <source>
        <dbReference type="Pfam" id="PF08245"/>
    </source>
</evidence>
<dbReference type="EMBL" id="BAAADJ010000023">
    <property type="protein sequence ID" value="GAA0333856.1"/>
    <property type="molecule type" value="Genomic_DNA"/>
</dbReference>
<evidence type="ECO:0000256" key="4">
    <source>
        <dbReference type="ARBA" id="ARBA00022723"/>
    </source>
</evidence>
<keyword evidence="14" id="KW-1185">Reference proteome</keyword>
<dbReference type="InterPro" id="IPR036615">
    <property type="entry name" value="Mur_ligase_C_dom_sf"/>
</dbReference>
<dbReference type="SUPFAM" id="SSF53623">
    <property type="entry name" value="MurD-like peptide ligases, catalytic domain"/>
    <property type="match status" value="1"/>
</dbReference>
<dbReference type="InterPro" id="IPR004101">
    <property type="entry name" value="Mur_ligase_C"/>
</dbReference>
<evidence type="ECO:0000313" key="13">
    <source>
        <dbReference type="EMBL" id="GAA0333856.1"/>
    </source>
</evidence>
<dbReference type="Pfam" id="PF08245">
    <property type="entry name" value="Mur_ligase_M"/>
    <property type="match status" value="1"/>
</dbReference>
<comment type="similarity">
    <text evidence="1 10">Belongs to the folylpolyglutamate synthase family.</text>
</comment>
<organism evidence="13 14">
    <name type="scientific">Bacillus carboniphilus</name>
    <dbReference type="NCBI Taxonomy" id="86663"/>
    <lineage>
        <taxon>Bacteria</taxon>
        <taxon>Bacillati</taxon>
        <taxon>Bacillota</taxon>
        <taxon>Bacilli</taxon>
        <taxon>Bacillales</taxon>
        <taxon>Bacillaceae</taxon>
        <taxon>Bacillus</taxon>
    </lineage>
</organism>
<keyword evidence="6 10" id="KW-0067">ATP-binding</keyword>
<comment type="catalytic activity">
    <reaction evidence="9">
        <text>(6S)-5,6,7,8-tetrahydrofolyl-(gamma-L-Glu)(n) + L-glutamate + ATP = (6S)-5,6,7,8-tetrahydrofolyl-(gamma-L-Glu)(n+1) + ADP + phosphate + H(+)</text>
        <dbReference type="Rhea" id="RHEA:10580"/>
        <dbReference type="Rhea" id="RHEA-COMP:14738"/>
        <dbReference type="Rhea" id="RHEA-COMP:14740"/>
        <dbReference type="ChEBI" id="CHEBI:15378"/>
        <dbReference type="ChEBI" id="CHEBI:29985"/>
        <dbReference type="ChEBI" id="CHEBI:30616"/>
        <dbReference type="ChEBI" id="CHEBI:43474"/>
        <dbReference type="ChEBI" id="CHEBI:141005"/>
        <dbReference type="ChEBI" id="CHEBI:456216"/>
        <dbReference type="EC" id="6.3.2.17"/>
    </reaction>
</comment>